<dbReference type="Gene3D" id="3.60.15.10">
    <property type="entry name" value="Ribonuclease Z/Hydroxyacylglutathione hydrolase-like"/>
    <property type="match status" value="1"/>
</dbReference>
<evidence type="ECO:0000313" key="2">
    <source>
        <dbReference type="Proteomes" id="UP000816034"/>
    </source>
</evidence>
<dbReference type="EMBL" id="PYSW02000048">
    <property type="protein sequence ID" value="KAG2374030.1"/>
    <property type="molecule type" value="Genomic_DNA"/>
</dbReference>
<dbReference type="Proteomes" id="UP000816034">
    <property type="component" value="Unassembled WGS sequence"/>
</dbReference>
<dbReference type="GeneID" id="68103563"/>
<accession>A0AA88KCP5</accession>
<organism evidence="1 2">
    <name type="scientific">Naegleria lovaniensis</name>
    <name type="common">Amoeba</name>
    <dbReference type="NCBI Taxonomy" id="51637"/>
    <lineage>
        <taxon>Eukaryota</taxon>
        <taxon>Discoba</taxon>
        <taxon>Heterolobosea</taxon>
        <taxon>Tetramitia</taxon>
        <taxon>Eutetramitia</taxon>
        <taxon>Vahlkampfiidae</taxon>
        <taxon>Naegleria</taxon>
    </lineage>
</organism>
<gene>
    <name evidence="1" type="ORF">C9374_011109</name>
</gene>
<name>A0AA88KCP5_NAELO</name>
<sequence>MQALGSSVYDCSLLDHAVSPPLFKTLNGCSVSDHCNYLFIPSLKICFNVGLNVRKKSQEDSDHQQPKQGSTSSSGLARMIEIVCLTDTMSENIQGLLSLLEDQIHHQEGKVKIFLPEGKLNYLRAICEGIYGSAENCAKFVELIGVADHFKSYPLWSNHSNLELKTFPVRDENTESPEIGYSIVEKKKKLKSEFLEHVKRLKAHEKRVVIFWHLTPYT</sequence>
<comment type="caution">
    <text evidence="1">The sequence shown here is derived from an EMBL/GenBank/DDBJ whole genome shotgun (WGS) entry which is preliminary data.</text>
</comment>
<keyword evidence="2" id="KW-1185">Reference proteome</keyword>
<dbReference type="InterPro" id="IPR036866">
    <property type="entry name" value="RibonucZ/Hydroxyglut_hydro"/>
</dbReference>
<reference evidence="1 2" key="1">
    <citation type="journal article" date="2018" name="BMC Genomics">
        <title>The genome of Naegleria lovaniensis, the basis for a comparative approach to unravel pathogenicity factors of the human pathogenic amoeba N. fowleri.</title>
        <authorList>
            <person name="Liechti N."/>
            <person name="Schurch N."/>
            <person name="Bruggmann R."/>
            <person name="Wittwer M."/>
        </authorList>
    </citation>
    <scope>NUCLEOTIDE SEQUENCE [LARGE SCALE GENOMIC DNA]</scope>
    <source>
        <strain evidence="1 2">ATCC 30569</strain>
    </source>
</reference>
<dbReference type="RefSeq" id="XP_044543204.1">
    <property type="nucleotide sequence ID" value="XM_044686729.1"/>
</dbReference>
<evidence type="ECO:0000313" key="1">
    <source>
        <dbReference type="EMBL" id="KAG2374030.1"/>
    </source>
</evidence>
<proteinExistence type="predicted"/>
<dbReference type="AlphaFoldDB" id="A0AA88KCP5"/>
<protein>
    <submittedName>
        <fullName evidence="1">Uncharacterized protein</fullName>
    </submittedName>
</protein>